<dbReference type="Gene3D" id="3.40.50.300">
    <property type="entry name" value="P-loop containing nucleotide triphosphate hydrolases"/>
    <property type="match status" value="1"/>
</dbReference>
<evidence type="ECO:0000313" key="2">
    <source>
        <dbReference type="Proteomes" id="UP001247805"/>
    </source>
</evidence>
<gene>
    <name evidence="1" type="ORF">RS130_19470</name>
</gene>
<name>A0ABU3T0M8_9ALTE</name>
<evidence type="ECO:0000313" key="1">
    <source>
        <dbReference type="EMBL" id="MDU0355772.1"/>
    </source>
</evidence>
<dbReference type="Proteomes" id="UP001247805">
    <property type="component" value="Unassembled WGS sequence"/>
</dbReference>
<dbReference type="RefSeq" id="WP_316027294.1">
    <property type="nucleotide sequence ID" value="NZ_JAWDIO010000002.1"/>
</dbReference>
<sequence>MRDVALRHLKQMTGVHEANFHADQWESIDQLINKQKQLLVVQRTGWGKSAVYFISTKIRRSQGFGPTLIISPCYH</sequence>
<protein>
    <recommendedName>
        <fullName evidence="3">ATP-dependent DNA helicase RecQ</fullName>
    </recommendedName>
</protein>
<keyword evidence="2" id="KW-1185">Reference proteome</keyword>
<evidence type="ECO:0008006" key="3">
    <source>
        <dbReference type="Google" id="ProtNLM"/>
    </source>
</evidence>
<dbReference type="EMBL" id="JAWDIO010000002">
    <property type="protein sequence ID" value="MDU0355772.1"/>
    <property type="molecule type" value="Genomic_DNA"/>
</dbReference>
<dbReference type="SUPFAM" id="SSF52540">
    <property type="entry name" value="P-loop containing nucleoside triphosphate hydrolases"/>
    <property type="match status" value="1"/>
</dbReference>
<organism evidence="1 2">
    <name type="scientific">Paraglaciecola aquimarina</name>
    <dbReference type="NCBI Taxonomy" id="1235557"/>
    <lineage>
        <taxon>Bacteria</taxon>
        <taxon>Pseudomonadati</taxon>
        <taxon>Pseudomonadota</taxon>
        <taxon>Gammaproteobacteria</taxon>
        <taxon>Alteromonadales</taxon>
        <taxon>Alteromonadaceae</taxon>
        <taxon>Paraglaciecola</taxon>
    </lineage>
</organism>
<comment type="caution">
    <text evidence="1">The sequence shown here is derived from an EMBL/GenBank/DDBJ whole genome shotgun (WGS) entry which is preliminary data.</text>
</comment>
<accession>A0ABU3T0M8</accession>
<proteinExistence type="predicted"/>
<dbReference type="InterPro" id="IPR027417">
    <property type="entry name" value="P-loop_NTPase"/>
</dbReference>
<reference evidence="1 2" key="1">
    <citation type="submission" date="2023-10" db="EMBL/GenBank/DDBJ databases">
        <title>Glaciecola aquimarina strain GGW-M5 nov., isolated from a coastal seawater.</title>
        <authorList>
            <person name="Bayburt H."/>
            <person name="Kim J.M."/>
            <person name="Choi B.J."/>
            <person name="Jeon C.O."/>
        </authorList>
    </citation>
    <scope>NUCLEOTIDE SEQUENCE [LARGE SCALE GENOMIC DNA]</scope>
    <source>
        <strain evidence="1 2">KCTC 32108</strain>
    </source>
</reference>